<dbReference type="Proteomes" id="UP000023772">
    <property type="component" value="Chromosome"/>
</dbReference>
<evidence type="ECO:0000313" key="4">
    <source>
        <dbReference type="EMBL" id="SET16212.1"/>
    </source>
</evidence>
<feature type="transmembrane region" description="Helical" evidence="1">
    <location>
        <begin position="205"/>
        <end position="222"/>
    </location>
</feature>
<feature type="transmembrane region" description="Helical" evidence="1">
    <location>
        <begin position="50"/>
        <end position="74"/>
    </location>
</feature>
<reference evidence="4 6" key="2">
    <citation type="submission" date="2016-10" db="EMBL/GenBank/DDBJ databases">
        <authorList>
            <person name="de Groot N.N."/>
        </authorList>
    </citation>
    <scope>NUCLEOTIDE SEQUENCE [LARGE SCALE GENOMIC DNA]</scope>
    <source>
        <strain evidence="4 6">DSM 25947</strain>
    </source>
</reference>
<dbReference type="HOGENOM" id="CLU_701692_0_0_10"/>
<dbReference type="PROSITE" id="PS50206">
    <property type="entry name" value="RHODANESE_3"/>
    <property type="match status" value="1"/>
</dbReference>
<protein>
    <submittedName>
        <fullName evidence="3">Sulfurtransferase</fullName>
    </submittedName>
</protein>
<dbReference type="Proteomes" id="UP000181981">
    <property type="component" value="Unassembled WGS sequence"/>
</dbReference>
<proteinExistence type="predicted"/>
<dbReference type="eggNOG" id="COG2391">
    <property type="taxonomic scope" value="Bacteria"/>
</dbReference>
<accession>X5DZQ0</accession>
<keyword evidence="1" id="KW-1133">Transmembrane helix</keyword>
<dbReference type="InterPro" id="IPR007272">
    <property type="entry name" value="Sulf_transp_TsuA/YedE"/>
</dbReference>
<dbReference type="EMBL" id="FOHT01000007">
    <property type="protein sequence ID" value="SET16212.1"/>
    <property type="molecule type" value="Genomic_DNA"/>
</dbReference>
<dbReference type="Pfam" id="PF04143">
    <property type="entry name" value="Sulf_transp"/>
    <property type="match status" value="1"/>
</dbReference>
<keyword evidence="5" id="KW-1185">Reference proteome</keyword>
<dbReference type="AlphaFoldDB" id="X5DZQ0"/>
<dbReference type="EMBL" id="CP007451">
    <property type="protein sequence ID" value="AHW59771.1"/>
    <property type="molecule type" value="Genomic_DNA"/>
</dbReference>
<dbReference type="STRING" id="1168034.FH5T_09630"/>
<gene>
    <name evidence="3" type="ORF">FH5T_09630</name>
    <name evidence="4" type="ORF">SAMN05444285_10730</name>
</gene>
<dbReference type="KEGG" id="dori:FH5T_09630"/>
<evidence type="ECO:0000256" key="1">
    <source>
        <dbReference type="SAM" id="Phobius"/>
    </source>
</evidence>
<feature type="transmembrane region" description="Helical" evidence="1">
    <location>
        <begin position="12"/>
        <end position="29"/>
    </location>
</feature>
<dbReference type="Gene3D" id="3.40.250.10">
    <property type="entry name" value="Rhodanese-like domain"/>
    <property type="match status" value="1"/>
</dbReference>
<dbReference type="OrthoDB" id="1450994at2"/>
<evidence type="ECO:0000313" key="5">
    <source>
        <dbReference type="Proteomes" id="UP000023772"/>
    </source>
</evidence>
<organism evidence="4 6">
    <name type="scientific">Draconibacterium orientale</name>
    <dbReference type="NCBI Taxonomy" id="1168034"/>
    <lineage>
        <taxon>Bacteria</taxon>
        <taxon>Pseudomonadati</taxon>
        <taxon>Bacteroidota</taxon>
        <taxon>Bacteroidia</taxon>
        <taxon>Marinilabiliales</taxon>
        <taxon>Prolixibacteraceae</taxon>
        <taxon>Draconibacterium</taxon>
    </lineage>
</organism>
<evidence type="ECO:0000313" key="6">
    <source>
        <dbReference type="Proteomes" id="UP000181981"/>
    </source>
</evidence>
<keyword evidence="1" id="KW-0472">Membrane</keyword>
<evidence type="ECO:0000259" key="2">
    <source>
        <dbReference type="PROSITE" id="PS50206"/>
    </source>
</evidence>
<feature type="transmembrane region" description="Helical" evidence="1">
    <location>
        <begin position="120"/>
        <end position="140"/>
    </location>
</feature>
<dbReference type="SUPFAM" id="SSF52821">
    <property type="entry name" value="Rhodanese/Cell cycle control phosphatase"/>
    <property type="match status" value="1"/>
</dbReference>
<name>X5DZQ0_9BACT</name>
<keyword evidence="1" id="KW-0812">Transmembrane</keyword>
<dbReference type="Pfam" id="PF00581">
    <property type="entry name" value="Rhodanese"/>
    <property type="match status" value="1"/>
</dbReference>
<feature type="domain" description="Rhodanese" evidence="2">
    <location>
        <begin position="259"/>
        <end position="293"/>
    </location>
</feature>
<feature type="transmembrane region" description="Helical" evidence="1">
    <location>
        <begin position="86"/>
        <end position="108"/>
    </location>
</feature>
<sequence length="399" mass="44440">MAPLVPEIIGNEFNFVIALLIGVAFGYTLEQAGFSSTKKLVGLFYGYDFTVLRVFFTAGVTAMIGVLLLAHFGLLDIRLIYVNPTFLWSALVGGAIMGAGFIIGGFCPGTSVCAASIGKLDGWAFIFGSLIGILAFAEFYPILEPIYLGKAMGPVRIDVFFGLSPVAWAFILTAIAILAFYGTTWVEYRVRKKQLKFSPLTMRRTYLVSVVPFVFILLAVVIPSRNDRIQKQVADKKEQGKCVFKEISADKLADELVNNYYKVNLIDVRTKEEFESGHLPLAINIPLSEFLDRKYEDYFKQKHKTNIFYSNDSATHKEACLTAQFVGKSNNLILKETADDFERIIFHAQKPEPLAGKEAYEEYLFRSGAARKLTELQTAFENLNKPVIKEVIKATGGCS</sequence>
<dbReference type="InterPro" id="IPR036873">
    <property type="entry name" value="Rhodanese-like_dom_sf"/>
</dbReference>
<evidence type="ECO:0000313" key="3">
    <source>
        <dbReference type="EMBL" id="AHW59771.1"/>
    </source>
</evidence>
<reference evidence="3 5" key="1">
    <citation type="submission" date="2014-03" db="EMBL/GenBank/DDBJ databases">
        <title>Complete genome sequence of a deeply braunched marine Bacteroidia bacterium Draconibacterium orientale type strain FH5T.</title>
        <authorList>
            <person name="Li X."/>
            <person name="Wang X."/>
            <person name="Xie Z."/>
            <person name="Du Z."/>
            <person name="Chen G."/>
        </authorList>
    </citation>
    <scope>NUCLEOTIDE SEQUENCE [LARGE SCALE GENOMIC DNA]</scope>
    <source>
        <strain evidence="3 5">FH5</strain>
    </source>
</reference>
<dbReference type="InterPro" id="IPR001763">
    <property type="entry name" value="Rhodanese-like_dom"/>
</dbReference>
<dbReference type="RefSeq" id="WP_038557846.1">
    <property type="nucleotide sequence ID" value="NZ_FOHT01000007.1"/>
</dbReference>
<feature type="transmembrane region" description="Helical" evidence="1">
    <location>
        <begin position="160"/>
        <end position="184"/>
    </location>
</feature>